<evidence type="ECO:0000256" key="7">
    <source>
        <dbReference type="ARBA" id="ARBA00022840"/>
    </source>
</evidence>
<dbReference type="InterPro" id="IPR027417">
    <property type="entry name" value="P-loop_NTPase"/>
</dbReference>
<keyword evidence="13" id="KW-1185">Reference proteome</keyword>
<feature type="domain" description="RecF/RecN/SMC N-terminal" evidence="11">
    <location>
        <begin position="3"/>
        <end position="341"/>
    </location>
</feature>
<dbReference type="GO" id="GO:0003697">
    <property type="term" value="F:single-stranded DNA binding"/>
    <property type="evidence" value="ECO:0007669"/>
    <property type="project" value="UniProtKB-UniRule"/>
</dbReference>
<evidence type="ECO:0000313" key="12">
    <source>
        <dbReference type="EMBL" id="KIH77659.1"/>
    </source>
</evidence>
<dbReference type="PANTHER" id="PTHR32182">
    <property type="entry name" value="DNA REPLICATION AND REPAIR PROTEIN RECF"/>
    <property type="match status" value="1"/>
</dbReference>
<evidence type="ECO:0000256" key="1">
    <source>
        <dbReference type="ARBA" id="ARBA00004496"/>
    </source>
</evidence>
<keyword evidence="9 10" id="KW-0742">SOS response</keyword>
<evidence type="ECO:0000256" key="9">
    <source>
        <dbReference type="HAMAP-Rule" id="MF_00365"/>
    </source>
</evidence>
<comment type="caution">
    <text evidence="12">The sequence shown here is derived from an EMBL/GenBank/DDBJ whole genome shotgun (WGS) entry which is preliminary data.</text>
</comment>
<dbReference type="GO" id="GO:0005737">
    <property type="term" value="C:cytoplasm"/>
    <property type="evidence" value="ECO:0007669"/>
    <property type="project" value="UniProtKB-SubCell"/>
</dbReference>
<proteinExistence type="inferred from homology"/>
<organism evidence="12 13">
    <name type="scientific">Geoalkalibacter ferrihydriticus DSM 17813</name>
    <dbReference type="NCBI Taxonomy" id="1121915"/>
    <lineage>
        <taxon>Bacteria</taxon>
        <taxon>Pseudomonadati</taxon>
        <taxon>Thermodesulfobacteriota</taxon>
        <taxon>Desulfuromonadia</taxon>
        <taxon>Desulfuromonadales</taxon>
        <taxon>Geoalkalibacteraceae</taxon>
        <taxon>Geoalkalibacter</taxon>
    </lineage>
</organism>
<dbReference type="GO" id="GO:0009432">
    <property type="term" value="P:SOS response"/>
    <property type="evidence" value="ECO:0007669"/>
    <property type="project" value="UniProtKB-UniRule"/>
</dbReference>
<sequence length="360" mass="41270">MVITSLNFIAFRNLTATKCTPAADFNVLWGQNAQGKTNFLEAVYLLGFLKSFRTQRNEDLISSGETHSRLQGNIASGPLSHHIELMIEPQQKRVQLDTKKVRKASDILGILRPVLFSPDEVNLVKGSPSGRRDFLDRALLQADPTYLERVQDYLRTLRQRNRLLRNGAADSELSPWNEALITNGARIHKDRCRFIEQLQPRIQHAYARITEVQEEARLNYPKSEIENPAEDMRCALHRLAREERRLGQTLVGPHREDPQFLVNGQNLRAFGSQGQQRCFILAFKAAQIEHLEQTTGDSPVLLLDDITSELDSQRKSYLFDFLRERRGQVFLTTTDADSLRREGLAQARFFHVKKGQLHDE</sequence>
<dbReference type="Gene3D" id="1.20.1050.90">
    <property type="entry name" value="RecF/RecN/SMC, N-terminal domain"/>
    <property type="match status" value="1"/>
</dbReference>
<dbReference type="PANTHER" id="PTHR32182:SF0">
    <property type="entry name" value="DNA REPLICATION AND REPAIR PROTEIN RECF"/>
    <property type="match status" value="1"/>
</dbReference>
<dbReference type="NCBIfam" id="TIGR00611">
    <property type="entry name" value="recf"/>
    <property type="match status" value="1"/>
</dbReference>
<evidence type="ECO:0000256" key="6">
    <source>
        <dbReference type="ARBA" id="ARBA00022741"/>
    </source>
</evidence>
<evidence type="ECO:0000256" key="8">
    <source>
        <dbReference type="ARBA" id="ARBA00023125"/>
    </source>
</evidence>
<name>A0A0C2DW57_9BACT</name>
<evidence type="ECO:0000256" key="4">
    <source>
        <dbReference type="ARBA" id="ARBA00022490"/>
    </source>
</evidence>
<comment type="function">
    <text evidence="9 10">The RecF protein is involved in DNA metabolism; it is required for DNA replication and normal SOS inducibility. RecF binds preferentially to single-stranded, linear DNA. It also seems to bind ATP.</text>
</comment>
<dbReference type="Gene3D" id="3.40.50.300">
    <property type="entry name" value="P-loop containing nucleotide triphosphate hydrolases"/>
    <property type="match status" value="1"/>
</dbReference>
<evidence type="ECO:0000256" key="3">
    <source>
        <dbReference type="ARBA" id="ARBA00020170"/>
    </source>
</evidence>
<dbReference type="AlphaFoldDB" id="A0A0C2DW57"/>
<dbReference type="Proteomes" id="UP000035068">
    <property type="component" value="Unassembled WGS sequence"/>
</dbReference>
<gene>
    <name evidence="9" type="primary">recF</name>
    <name evidence="12" type="ORF">GFER_03035</name>
</gene>
<dbReference type="EMBL" id="JWJD01000001">
    <property type="protein sequence ID" value="KIH77659.1"/>
    <property type="molecule type" value="Genomic_DNA"/>
</dbReference>
<dbReference type="GO" id="GO:0006302">
    <property type="term" value="P:double-strand break repair"/>
    <property type="evidence" value="ECO:0007669"/>
    <property type="project" value="TreeGrafter"/>
</dbReference>
<dbReference type="InterPro" id="IPR042174">
    <property type="entry name" value="RecF_2"/>
</dbReference>
<keyword evidence="9 10" id="KW-0227">DNA damage</keyword>
<comment type="subcellular location">
    <subcellularLocation>
        <location evidence="1 9 10">Cytoplasm</location>
    </subcellularLocation>
</comment>
<dbReference type="InterPro" id="IPR003395">
    <property type="entry name" value="RecF/RecN/SMC_N"/>
</dbReference>
<comment type="similarity">
    <text evidence="2 9 10">Belongs to the RecF family.</text>
</comment>
<keyword evidence="4 9" id="KW-0963">Cytoplasm</keyword>
<protein>
    <recommendedName>
        <fullName evidence="3 9">DNA replication and repair protein RecF</fullName>
    </recommendedName>
</protein>
<evidence type="ECO:0000259" key="11">
    <source>
        <dbReference type="Pfam" id="PF02463"/>
    </source>
</evidence>
<keyword evidence="5 9" id="KW-0235">DNA replication</keyword>
<dbReference type="HAMAP" id="MF_00365">
    <property type="entry name" value="RecF"/>
    <property type="match status" value="1"/>
</dbReference>
<dbReference type="GO" id="GO:0000731">
    <property type="term" value="P:DNA synthesis involved in DNA repair"/>
    <property type="evidence" value="ECO:0007669"/>
    <property type="project" value="TreeGrafter"/>
</dbReference>
<reference evidence="12 13" key="1">
    <citation type="submission" date="2014-12" db="EMBL/GenBank/DDBJ databases">
        <title>Genomes of Geoalkalibacter ferrihydriticus and Geoalkalibacter subterraneus, two haloalkaliphilic metal-reducing members of the Geobacteraceae.</title>
        <authorList>
            <person name="Badalamenti J.P."/>
            <person name="Torres C.I."/>
            <person name="Krajmalnik-Brown R."/>
            <person name="Bond D.R."/>
        </authorList>
    </citation>
    <scope>NUCLEOTIDE SEQUENCE [LARGE SCALE GENOMIC DNA]</scope>
    <source>
        <strain evidence="12 13">DSM 17813</strain>
    </source>
</reference>
<keyword evidence="9 10" id="KW-0234">DNA repair</keyword>
<keyword evidence="8 9" id="KW-0238">DNA-binding</keyword>
<dbReference type="InterPro" id="IPR001238">
    <property type="entry name" value="DNA-binding_RecF"/>
</dbReference>
<dbReference type="PROSITE" id="PS00618">
    <property type="entry name" value="RECF_2"/>
    <property type="match status" value="1"/>
</dbReference>
<dbReference type="SUPFAM" id="SSF52540">
    <property type="entry name" value="P-loop containing nucleoside triphosphate hydrolases"/>
    <property type="match status" value="1"/>
</dbReference>
<keyword evidence="7 9" id="KW-0067">ATP-binding</keyword>
<dbReference type="GO" id="GO:0005524">
    <property type="term" value="F:ATP binding"/>
    <property type="evidence" value="ECO:0007669"/>
    <property type="project" value="UniProtKB-UniRule"/>
</dbReference>
<evidence type="ECO:0000313" key="13">
    <source>
        <dbReference type="Proteomes" id="UP000035068"/>
    </source>
</evidence>
<dbReference type="InterPro" id="IPR018078">
    <property type="entry name" value="DNA-binding_RecF_CS"/>
</dbReference>
<evidence type="ECO:0000256" key="5">
    <source>
        <dbReference type="ARBA" id="ARBA00022705"/>
    </source>
</evidence>
<dbReference type="Pfam" id="PF02463">
    <property type="entry name" value="SMC_N"/>
    <property type="match status" value="1"/>
</dbReference>
<keyword evidence="6 9" id="KW-0547">Nucleotide-binding</keyword>
<accession>A0A0C2DW57</accession>
<evidence type="ECO:0000256" key="2">
    <source>
        <dbReference type="ARBA" id="ARBA00008016"/>
    </source>
</evidence>
<dbReference type="GO" id="GO:0006260">
    <property type="term" value="P:DNA replication"/>
    <property type="evidence" value="ECO:0007669"/>
    <property type="project" value="UniProtKB-UniRule"/>
</dbReference>
<feature type="binding site" evidence="9">
    <location>
        <begin position="30"/>
        <end position="37"/>
    </location>
    <ligand>
        <name>ATP</name>
        <dbReference type="ChEBI" id="CHEBI:30616"/>
    </ligand>
</feature>
<evidence type="ECO:0000256" key="10">
    <source>
        <dbReference type="RuleBase" id="RU000578"/>
    </source>
</evidence>
<dbReference type="PROSITE" id="PS00617">
    <property type="entry name" value="RECF_1"/>
    <property type="match status" value="1"/>
</dbReference>